<dbReference type="Gene3D" id="3.30.70.1790">
    <property type="entry name" value="RepB DNA-primase, N-terminal domain"/>
    <property type="match status" value="1"/>
</dbReference>
<comment type="caution">
    <text evidence="2">The sequence shown here is derived from an EMBL/GenBank/DDBJ whole genome shotgun (WGS) entry which is preliminary data.</text>
</comment>
<dbReference type="InterPro" id="IPR027417">
    <property type="entry name" value="P-loop_NTPase"/>
</dbReference>
<dbReference type="InterPro" id="IPR039459">
    <property type="entry name" value="RepB-like_DNA_primase_dom"/>
</dbReference>
<dbReference type="Pfam" id="PF19263">
    <property type="entry name" value="DUF5906"/>
    <property type="match status" value="1"/>
</dbReference>
<dbReference type="InterPro" id="IPR014820">
    <property type="entry name" value="PriCT_1"/>
</dbReference>
<dbReference type="EMBL" id="FXWV01000003">
    <property type="protein sequence ID" value="SMR73069.1"/>
    <property type="molecule type" value="Genomic_DNA"/>
</dbReference>
<gene>
    <name evidence="2" type="ORF">SAMN04487964_1038</name>
</gene>
<dbReference type="Pfam" id="PF08708">
    <property type="entry name" value="PriCT_1"/>
    <property type="match status" value="1"/>
</dbReference>
<dbReference type="Pfam" id="PF16793">
    <property type="entry name" value="RepB_primase"/>
    <property type="match status" value="1"/>
</dbReference>
<accession>A0ABY1RXZ3</accession>
<evidence type="ECO:0000259" key="1">
    <source>
        <dbReference type="SMART" id="SM00942"/>
    </source>
</evidence>
<dbReference type="Proteomes" id="UP001159257">
    <property type="component" value="Unassembled WGS sequence"/>
</dbReference>
<dbReference type="SMART" id="SM00942">
    <property type="entry name" value="PriCT_1"/>
    <property type="match status" value="1"/>
</dbReference>
<reference evidence="2 3" key="1">
    <citation type="submission" date="2017-05" db="EMBL/GenBank/DDBJ databases">
        <authorList>
            <person name="Varghese N."/>
            <person name="Submissions S."/>
        </authorList>
    </citation>
    <scope>NUCLEOTIDE SEQUENCE [LARGE SCALE GENOMIC DNA]</scope>
    <source>
        <strain evidence="2 3">CGMCC 1.7287</strain>
    </source>
</reference>
<evidence type="ECO:0000313" key="2">
    <source>
        <dbReference type="EMBL" id="SMR73069.1"/>
    </source>
</evidence>
<feature type="domain" description="Primase C-terminal 1" evidence="1">
    <location>
        <begin position="215"/>
        <end position="281"/>
    </location>
</feature>
<sequence length="716" mass="80110">MTINVQPEQTAWLLDQLATESGSTHCFTTLPVQKGQPKEFNGTYQELKDSLVTNNTHSGVYFAVNQVQGKRCAANVTAVRALFLDLDGAPLSPVQAIAMSGGPAPNVIIESSPDRYHCYWLVSDCSLDQFSTVQTALAYRFEGDTSVCDLPRLARAPGFIHQKMKDGRPTKPFMTRIIEINDDKPRYSLAELIEGLGLDLSDIGGQPNRQSNERFDIQRNLTDGERTQALTQLCGRLIKERQNDEVAMEMLVAWNQSRCNPPLPLEKLQSTYASVKRTDRRNNASAPAAIAKLNAEYAITTLGGKAVVLRERPERVDYLSASDFKLLHCDGSFEGKALGAAWLNHPLRRKFINGVTFDPGQKGHRDGHYNLYRGWGCQPTEGDCSLFLDHLRDVICSGNDAYYTYLLDWLADMFQNTARLPGVAIVMKGARGAGKSFTANTIGSLWARAHYKHISNPDHLVGRFNSHLQDCLLCFADEALFAADARVEQQLKVAITEPQRMIEAKGKDAIMVNNYTRVMMATNSEWSVPAGADERRYFVLQVSDEMAQKHDYFRAIAEQLDTGGREALLHFLLNREIRSNIRQSPKTEALLEQKLYSLPSVSAWWYDCLLRGAIGPCTSSGVLMEPVLGGNDVWPTFAPTDALYEHYLQFATQQRERYPAKKPIMMKTLKRLAGVSPSRPATDAGRKRGYQLPDLEICREVFTNSLQQPINWEDAA</sequence>
<dbReference type="Gene3D" id="3.40.50.300">
    <property type="entry name" value="P-loop containing nucleotide triphosphate hydrolases"/>
    <property type="match status" value="1"/>
</dbReference>
<dbReference type="InterPro" id="IPR045455">
    <property type="entry name" value="NrS-1_pol-like_helicase"/>
</dbReference>
<name>A0ABY1RXZ3_9GAMM</name>
<dbReference type="RefSeq" id="WP_239040159.1">
    <property type="nucleotide sequence ID" value="NZ_BAAAEY010000003.1"/>
</dbReference>
<proteinExistence type="predicted"/>
<protein>
    <submittedName>
        <fullName evidence="2">Primase C terminal 1 (PriCT-1)</fullName>
    </submittedName>
</protein>
<dbReference type="SUPFAM" id="SSF52540">
    <property type="entry name" value="P-loop containing nucleoside triphosphate hydrolases"/>
    <property type="match status" value="1"/>
</dbReference>
<organism evidence="2 3">
    <name type="scientific">Marinobacterium sediminicola</name>
    <dbReference type="NCBI Taxonomy" id="518898"/>
    <lineage>
        <taxon>Bacteria</taxon>
        <taxon>Pseudomonadati</taxon>
        <taxon>Pseudomonadota</taxon>
        <taxon>Gammaproteobacteria</taxon>
        <taxon>Oceanospirillales</taxon>
        <taxon>Oceanospirillaceae</taxon>
        <taxon>Marinobacterium</taxon>
    </lineage>
</organism>
<evidence type="ECO:0000313" key="3">
    <source>
        <dbReference type="Proteomes" id="UP001159257"/>
    </source>
</evidence>
<keyword evidence="3" id="KW-1185">Reference proteome</keyword>